<proteinExistence type="predicted"/>
<gene>
    <name evidence="1" type="ORF">LMG7974_01829</name>
</gene>
<protein>
    <submittedName>
        <fullName evidence="1">Uncharacterized protein</fullName>
    </submittedName>
</protein>
<dbReference type="EMBL" id="CAJHOF010000025">
    <property type="protein sequence ID" value="CAD7289751.1"/>
    <property type="molecule type" value="Genomic_DNA"/>
</dbReference>
<dbReference type="Proteomes" id="UP000789803">
    <property type="component" value="Unassembled WGS sequence"/>
</dbReference>
<accession>A0ABM8Q9T3</accession>
<name>A0ABM8Q9T3_9BACT</name>
<evidence type="ECO:0000313" key="2">
    <source>
        <dbReference type="Proteomes" id="UP000789803"/>
    </source>
</evidence>
<evidence type="ECO:0000313" key="1">
    <source>
        <dbReference type="EMBL" id="CAD7289751.1"/>
    </source>
</evidence>
<sequence>MEEIIFSVCIGVFVIITGFILNASLAAEQSKVCKKA</sequence>
<reference evidence="1 2" key="1">
    <citation type="submission" date="2020-11" db="EMBL/GenBank/DDBJ databases">
        <authorList>
            <person name="Peeters C."/>
        </authorList>
    </citation>
    <scope>NUCLEOTIDE SEQUENCE [LARGE SCALE GENOMIC DNA]</scope>
    <source>
        <strain evidence="1 2">LMG 7974</strain>
    </source>
</reference>
<comment type="caution">
    <text evidence="1">The sequence shown here is derived from an EMBL/GenBank/DDBJ whole genome shotgun (WGS) entry which is preliminary data.</text>
</comment>
<organism evidence="1 2">
    <name type="scientific">Campylobacter majalis</name>
    <dbReference type="NCBI Taxonomy" id="2790656"/>
    <lineage>
        <taxon>Bacteria</taxon>
        <taxon>Pseudomonadati</taxon>
        <taxon>Campylobacterota</taxon>
        <taxon>Epsilonproteobacteria</taxon>
        <taxon>Campylobacterales</taxon>
        <taxon>Campylobacteraceae</taxon>
        <taxon>Campylobacter</taxon>
    </lineage>
</organism>
<keyword evidence="2" id="KW-1185">Reference proteome</keyword>